<feature type="region of interest" description="Disordered" evidence="7">
    <location>
        <begin position="1"/>
        <end position="29"/>
    </location>
</feature>
<dbReference type="AlphaFoldDB" id="A0A3Q8TDI3"/>
<dbReference type="InterPro" id="IPR036955">
    <property type="entry name" value="AP2/ERF_dom_sf"/>
</dbReference>
<dbReference type="GO" id="GO:0005634">
    <property type="term" value="C:nucleus"/>
    <property type="evidence" value="ECO:0007669"/>
    <property type="project" value="UniProtKB-SubCell"/>
</dbReference>
<keyword evidence="4" id="KW-0804">Transcription</keyword>
<dbReference type="CDD" id="cd00018">
    <property type="entry name" value="AP2"/>
    <property type="match status" value="1"/>
</dbReference>
<comment type="similarity">
    <text evidence="6">Belongs to the AP2/ERF transcription factor family. ERF subfamily.</text>
</comment>
<dbReference type="SUPFAM" id="SSF54171">
    <property type="entry name" value="DNA-binding domain"/>
    <property type="match status" value="1"/>
</dbReference>
<keyword evidence="2" id="KW-0805">Transcription regulation</keyword>
<dbReference type="PANTHER" id="PTHR31194">
    <property type="entry name" value="SHN SHINE , DNA BINDING / TRANSCRIPTION FACTOR"/>
    <property type="match status" value="1"/>
</dbReference>
<feature type="compositionally biased region" description="Polar residues" evidence="7">
    <location>
        <begin position="1"/>
        <end position="10"/>
    </location>
</feature>
<feature type="domain" description="AP2/ERF" evidence="8">
    <location>
        <begin position="25"/>
        <end position="82"/>
    </location>
</feature>
<dbReference type="InterPro" id="IPR001471">
    <property type="entry name" value="AP2/ERF_dom"/>
</dbReference>
<evidence type="ECO:0000256" key="1">
    <source>
        <dbReference type="ARBA" id="ARBA00004123"/>
    </source>
</evidence>
<reference evidence="9" key="1">
    <citation type="submission" date="2018-05" db="EMBL/GenBank/DDBJ databases">
        <title>Full-length coding sequences of AP2/ERF genes and FaMYB98 from 'Yuexin' strawberry (Fragaria x ananassa).</title>
        <authorList>
            <person name="Zhang Y."/>
            <person name="Yin X."/>
            <person name="Xiao Y."/>
            <person name="Chen K."/>
        </authorList>
    </citation>
    <scope>NUCLEOTIDE SEQUENCE</scope>
</reference>
<dbReference type="EMBL" id="MH332941">
    <property type="protein sequence ID" value="AZL19441.1"/>
    <property type="molecule type" value="mRNA"/>
</dbReference>
<evidence type="ECO:0000259" key="8">
    <source>
        <dbReference type="PROSITE" id="PS51032"/>
    </source>
</evidence>
<feature type="compositionally biased region" description="Basic residues" evidence="7">
    <location>
        <begin position="14"/>
        <end position="27"/>
    </location>
</feature>
<dbReference type="PRINTS" id="PR00367">
    <property type="entry name" value="ETHRSPELEMNT"/>
</dbReference>
<dbReference type="Gene3D" id="3.30.730.10">
    <property type="entry name" value="AP2/ERF domain"/>
    <property type="match status" value="1"/>
</dbReference>
<keyword evidence="5" id="KW-0539">Nucleus</keyword>
<evidence type="ECO:0000256" key="2">
    <source>
        <dbReference type="ARBA" id="ARBA00023015"/>
    </source>
</evidence>
<dbReference type="PROSITE" id="PS51032">
    <property type="entry name" value="AP2_ERF"/>
    <property type="match status" value="1"/>
</dbReference>
<evidence type="ECO:0000256" key="3">
    <source>
        <dbReference type="ARBA" id="ARBA00023125"/>
    </source>
</evidence>
<organism evidence="9">
    <name type="scientific">Fragaria ananassa</name>
    <name type="common">Strawberry</name>
    <name type="synonym">Fragaria chiloensis x Fragaria virginiana</name>
    <dbReference type="NCBI Taxonomy" id="3747"/>
    <lineage>
        <taxon>Eukaryota</taxon>
        <taxon>Viridiplantae</taxon>
        <taxon>Streptophyta</taxon>
        <taxon>Embryophyta</taxon>
        <taxon>Tracheophyta</taxon>
        <taxon>Spermatophyta</taxon>
        <taxon>Magnoliopsida</taxon>
        <taxon>eudicotyledons</taxon>
        <taxon>Gunneridae</taxon>
        <taxon>Pentapetalae</taxon>
        <taxon>rosids</taxon>
        <taxon>fabids</taxon>
        <taxon>Rosales</taxon>
        <taxon>Rosaceae</taxon>
        <taxon>Rosoideae</taxon>
        <taxon>Potentilleae</taxon>
        <taxon>Fragariinae</taxon>
        <taxon>Fragaria</taxon>
    </lineage>
</organism>
<dbReference type="GO" id="GO:0003700">
    <property type="term" value="F:DNA-binding transcription factor activity"/>
    <property type="evidence" value="ECO:0007669"/>
    <property type="project" value="InterPro"/>
</dbReference>
<sequence>MGTTARTQNEGVRGRRKSSSRGHHRFVGVRQRPSGRWVAEIKDSLQKVRLWLGTFDTAEDAARAYDEAARTLRGPNARTNFELPMSSNGAGVGGSENVEPFSFETDCDNGAEADGLRGALKAKLLDGKGLGRVHEKIDPCPPVVPRGGGVGFANPPIQQGSYVAGSSKQKSVAQNECIQLLSHKNDRVTGDELRFDVRDQTEATAAGHAALNPGMVWSNESPAYEVPWSNTLPMSTWPVSTDHQQSIVNMSYTDQCPMELPTTSRDHGKVTVTQQMSQIEGGMEGGGAWPAEQQYLQFENSWAAAAANGTWESPGPFYHPSVS</sequence>
<dbReference type="GO" id="GO:0003677">
    <property type="term" value="F:DNA binding"/>
    <property type="evidence" value="ECO:0007669"/>
    <property type="project" value="UniProtKB-KW"/>
</dbReference>
<evidence type="ECO:0000256" key="7">
    <source>
        <dbReference type="SAM" id="MobiDB-lite"/>
    </source>
</evidence>
<dbReference type="Pfam" id="PF00847">
    <property type="entry name" value="AP2"/>
    <property type="match status" value="1"/>
</dbReference>
<protein>
    <submittedName>
        <fullName evidence="9">Transcription factor ERF39</fullName>
    </submittedName>
</protein>
<comment type="subcellular location">
    <subcellularLocation>
        <location evidence="1">Nucleus</location>
    </subcellularLocation>
</comment>
<accession>A0A3Q8TDI3</accession>
<dbReference type="SMART" id="SM00380">
    <property type="entry name" value="AP2"/>
    <property type="match status" value="1"/>
</dbReference>
<name>A0A3Q8TDI3_FRAAN</name>
<evidence type="ECO:0000256" key="5">
    <source>
        <dbReference type="ARBA" id="ARBA00023242"/>
    </source>
</evidence>
<dbReference type="FunFam" id="3.30.730.10:FF:000005">
    <property type="entry name" value="ethylene-responsive transcription factor RAP2-11"/>
    <property type="match status" value="1"/>
</dbReference>
<evidence type="ECO:0000256" key="4">
    <source>
        <dbReference type="ARBA" id="ARBA00023163"/>
    </source>
</evidence>
<dbReference type="PANTHER" id="PTHR31194:SF189">
    <property type="entry name" value="AP2_ERF DOMAIN-CONTAINING PROTEIN"/>
    <property type="match status" value="1"/>
</dbReference>
<dbReference type="InterPro" id="IPR016177">
    <property type="entry name" value="DNA-bd_dom_sf"/>
</dbReference>
<dbReference type="GO" id="GO:0009877">
    <property type="term" value="P:nodulation"/>
    <property type="evidence" value="ECO:0007669"/>
    <property type="project" value="UniProtKB-ARBA"/>
</dbReference>
<dbReference type="InterPro" id="IPR050913">
    <property type="entry name" value="AP2/ERF_ERF"/>
</dbReference>
<keyword evidence="3" id="KW-0238">DNA-binding</keyword>
<proteinExistence type="evidence at transcript level"/>
<evidence type="ECO:0000313" key="9">
    <source>
        <dbReference type="EMBL" id="AZL19441.1"/>
    </source>
</evidence>
<evidence type="ECO:0000256" key="6">
    <source>
        <dbReference type="ARBA" id="ARBA00024343"/>
    </source>
</evidence>